<dbReference type="InterPro" id="IPR011006">
    <property type="entry name" value="CheY-like_superfamily"/>
</dbReference>
<keyword evidence="5 12" id="KW-0418">Kinase</keyword>
<dbReference type="Pfam" id="PF00512">
    <property type="entry name" value="HisKA"/>
    <property type="match status" value="1"/>
</dbReference>
<evidence type="ECO:0000313" key="12">
    <source>
        <dbReference type="EMBL" id="ELY90143.1"/>
    </source>
</evidence>
<dbReference type="PROSITE" id="PS50110">
    <property type="entry name" value="RESPONSE_REGULATORY"/>
    <property type="match status" value="1"/>
</dbReference>
<dbReference type="PROSITE" id="PS50113">
    <property type="entry name" value="PAC"/>
    <property type="match status" value="1"/>
</dbReference>
<dbReference type="Pfam" id="PF02518">
    <property type="entry name" value="HATPase_c"/>
    <property type="match status" value="1"/>
</dbReference>
<feature type="domain" description="PAC" evidence="11">
    <location>
        <begin position="213"/>
        <end position="263"/>
    </location>
</feature>
<accession>L9ZYC6</accession>
<organism evidence="12 13">
    <name type="scientific">Natrialba hulunbeirensis JCM 10989</name>
    <dbReference type="NCBI Taxonomy" id="1227493"/>
    <lineage>
        <taxon>Archaea</taxon>
        <taxon>Methanobacteriati</taxon>
        <taxon>Methanobacteriota</taxon>
        <taxon>Stenosarchaea group</taxon>
        <taxon>Halobacteria</taxon>
        <taxon>Halobacteriales</taxon>
        <taxon>Natrialbaceae</taxon>
        <taxon>Natrialba</taxon>
    </lineage>
</organism>
<evidence type="ECO:0000256" key="4">
    <source>
        <dbReference type="ARBA" id="ARBA00022679"/>
    </source>
</evidence>
<evidence type="ECO:0000256" key="7">
    <source>
        <dbReference type="PROSITE-ProRule" id="PRU00169"/>
    </source>
</evidence>
<dbReference type="Pfam" id="PF00072">
    <property type="entry name" value="Response_reg"/>
    <property type="match status" value="1"/>
</dbReference>
<dbReference type="PANTHER" id="PTHR43711">
    <property type="entry name" value="TWO-COMPONENT HISTIDINE KINASE"/>
    <property type="match status" value="1"/>
</dbReference>
<dbReference type="RefSeq" id="WP_006653494.1">
    <property type="nucleotide sequence ID" value="NZ_AOIM01000035.1"/>
</dbReference>
<protein>
    <recommendedName>
        <fullName evidence="2">histidine kinase</fullName>
        <ecNumber evidence="2">2.7.13.3</ecNumber>
    </recommendedName>
</protein>
<evidence type="ECO:0000313" key="13">
    <source>
        <dbReference type="Proteomes" id="UP000011519"/>
    </source>
</evidence>
<evidence type="ECO:0000259" key="9">
    <source>
        <dbReference type="PROSITE" id="PS50110"/>
    </source>
</evidence>
<dbReference type="PROSITE" id="PS50112">
    <property type="entry name" value="PAS"/>
    <property type="match status" value="1"/>
</dbReference>
<dbReference type="InterPro" id="IPR003661">
    <property type="entry name" value="HisK_dim/P_dom"/>
</dbReference>
<dbReference type="GO" id="GO:0000155">
    <property type="term" value="F:phosphorelay sensor kinase activity"/>
    <property type="evidence" value="ECO:0007669"/>
    <property type="project" value="InterPro"/>
</dbReference>
<dbReference type="InterPro" id="IPR004358">
    <property type="entry name" value="Sig_transdc_His_kin-like_C"/>
</dbReference>
<evidence type="ECO:0000256" key="3">
    <source>
        <dbReference type="ARBA" id="ARBA00022553"/>
    </source>
</evidence>
<dbReference type="InterPro" id="IPR001789">
    <property type="entry name" value="Sig_transdc_resp-reg_receiver"/>
</dbReference>
<dbReference type="InterPro" id="IPR003594">
    <property type="entry name" value="HATPase_dom"/>
</dbReference>
<dbReference type="CDD" id="cd00082">
    <property type="entry name" value="HisKA"/>
    <property type="match status" value="1"/>
</dbReference>
<dbReference type="NCBIfam" id="TIGR00229">
    <property type="entry name" value="sensory_box"/>
    <property type="match status" value="1"/>
</dbReference>
<dbReference type="EC" id="2.7.13.3" evidence="2"/>
<evidence type="ECO:0000259" key="11">
    <source>
        <dbReference type="PROSITE" id="PS50113"/>
    </source>
</evidence>
<dbReference type="CDD" id="cd00075">
    <property type="entry name" value="HATPase"/>
    <property type="match status" value="1"/>
</dbReference>
<dbReference type="SUPFAM" id="SSF55874">
    <property type="entry name" value="ATPase domain of HSP90 chaperone/DNA topoisomerase II/histidine kinase"/>
    <property type="match status" value="1"/>
</dbReference>
<dbReference type="PRINTS" id="PR00344">
    <property type="entry name" value="BCTRLSENSOR"/>
</dbReference>
<evidence type="ECO:0000256" key="2">
    <source>
        <dbReference type="ARBA" id="ARBA00012438"/>
    </source>
</evidence>
<feature type="domain" description="Response regulatory" evidence="9">
    <location>
        <begin position="10"/>
        <end position="126"/>
    </location>
</feature>
<dbReference type="STRING" id="1227493.C483_11553"/>
<evidence type="ECO:0000259" key="8">
    <source>
        <dbReference type="PROSITE" id="PS50109"/>
    </source>
</evidence>
<dbReference type="Proteomes" id="UP000011519">
    <property type="component" value="Unassembled WGS sequence"/>
</dbReference>
<dbReference type="AlphaFoldDB" id="L9ZYC6"/>
<dbReference type="Gene3D" id="3.40.50.2300">
    <property type="match status" value="1"/>
</dbReference>
<sequence>MTAAADDEIRVLCVDDDSVILGLTETVLERLEDAIVVETETDPKVALERFRTREYDCVVCDYEMPGLSGLELHDAIREEDATIPVILFTGAGSEEIASEAIRRGITDYLRKERGMAQYDLLASRITTAVERYRTFEELQRKNAAMDEAPVGIVLTDSSLPDNPIVYANEKFYDLTGYPAAEVLGQNCRLLQGERTEQEPVDRMRAAIEARESITAEVRNYRRDGTMFWNEVTIAPIDGSETPYFVGFQHETTRRKLAEQRLSRQNERLKEFTGTVSHDLRGPLAAATGYLELARAEADDVPFLDDVATAHQRMETLIDDLLVLARAGNVIDDSSAVSIAEAVEYAWNPPPHVTASLDIQIPDDVQVQADQNRLVQLFENLLGNSLEHGIHEDDGTETVTITVGLLEDGFFVADDGPGIPPDKREVIFESGYTTNPDGTGLGLRIVQDIADAHGWNVAVTESDEGGARFEITNVQIADD</sequence>
<dbReference type="EMBL" id="AOIM01000035">
    <property type="protein sequence ID" value="ELY90143.1"/>
    <property type="molecule type" value="Genomic_DNA"/>
</dbReference>
<keyword evidence="3 7" id="KW-0597">Phosphoprotein</keyword>
<dbReference type="SMART" id="SM00091">
    <property type="entry name" value="PAS"/>
    <property type="match status" value="1"/>
</dbReference>
<keyword evidence="13" id="KW-1185">Reference proteome</keyword>
<evidence type="ECO:0000259" key="10">
    <source>
        <dbReference type="PROSITE" id="PS50112"/>
    </source>
</evidence>
<feature type="domain" description="Histidine kinase" evidence="8">
    <location>
        <begin position="274"/>
        <end position="471"/>
    </location>
</feature>
<comment type="catalytic activity">
    <reaction evidence="1">
        <text>ATP + protein L-histidine = ADP + protein N-phospho-L-histidine.</text>
        <dbReference type="EC" id="2.7.13.3"/>
    </reaction>
</comment>
<dbReference type="SUPFAM" id="SSF55785">
    <property type="entry name" value="PYP-like sensor domain (PAS domain)"/>
    <property type="match status" value="1"/>
</dbReference>
<feature type="modified residue" description="4-aspartylphosphate" evidence="7">
    <location>
        <position position="61"/>
    </location>
</feature>
<dbReference type="InterPro" id="IPR000014">
    <property type="entry name" value="PAS"/>
</dbReference>
<dbReference type="SMART" id="SM00387">
    <property type="entry name" value="HATPase_c"/>
    <property type="match status" value="1"/>
</dbReference>
<dbReference type="PATRIC" id="fig|1227493.4.peg.2309"/>
<dbReference type="CDD" id="cd00130">
    <property type="entry name" value="PAS"/>
    <property type="match status" value="1"/>
</dbReference>
<proteinExistence type="predicted"/>
<dbReference type="SUPFAM" id="SSF52172">
    <property type="entry name" value="CheY-like"/>
    <property type="match status" value="1"/>
</dbReference>
<feature type="domain" description="PAS" evidence="10">
    <location>
        <begin position="137"/>
        <end position="216"/>
    </location>
</feature>
<dbReference type="Pfam" id="PF13426">
    <property type="entry name" value="PAS_9"/>
    <property type="match status" value="1"/>
</dbReference>
<dbReference type="SMART" id="SM00086">
    <property type="entry name" value="PAC"/>
    <property type="match status" value="1"/>
</dbReference>
<dbReference type="InterPro" id="IPR001610">
    <property type="entry name" value="PAC"/>
</dbReference>
<dbReference type="PROSITE" id="PS50109">
    <property type="entry name" value="HIS_KIN"/>
    <property type="match status" value="1"/>
</dbReference>
<dbReference type="SMART" id="SM00448">
    <property type="entry name" value="REC"/>
    <property type="match status" value="1"/>
</dbReference>
<dbReference type="CDD" id="cd00156">
    <property type="entry name" value="REC"/>
    <property type="match status" value="1"/>
</dbReference>
<keyword evidence="6" id="KW-0902">Two-component regulatory system</keyword>
<dbReference type="SUPFAM" id="SSF47384">
    <property type="entry name" value="Homodimeric domain of signal transducing histidine kinase"/>
    <property type="match status" value="1"/>
</dbReference>
<gene>
    <name evidence="12" type="ORF">C483_11553</name>
</gene>
<dbReference type="Gene3D" id="3.30.450.20">
    <property type="entry name" value="PAS domain"/>
    <property type="match status" value="1"/>
</dbReference>
<dbReference type="InterPro" id="IPR000700">
    <property type="entry name" value="PAS-assoc_C"/>
</dbReference>
<evidence type="ECO:0000256" key="6">
    <source>
        <dbReference type="ARBA" id="ARBA00023012"/>
    </source>
</evidence>
<dbReference type="InterPro" id="IPR035965">
    <property type="entry name" value="PAS-like_dom_sf"/>
</dbReference>
<dbReference type="Gene3D" id="1.10.287.130">
    <property type="match status" value="1"/>
</dbReference>
<name>L9ZYC6_9EURY</name>
<evidence type="ECO:0000256" key="5">
    <source>
        <dbReference type="ARBA" id="ARBA00022777"/>
    </source>
</evidence>
<dbReference type="InterPro" id="IPR036097">
    <property type="entry name" value="HisK_dim/P_sf"/>
</dbReference>
<keyword evidence="4" id="KW-0808">Transferase</keyword>
<comment type="caution">
    <text evidence="12">The sequence shown here is derived from an EMBL/GenBank/DDBJ whole genome shotgun (WGS) entry which is preliminary data.</text>
</comment>
<dbReference type="InterPro" id="IPR005467">
    <property type="entry name" value="His_kinase_dom"/>
</dbReference>
<evidence type="ECO:0000256" key="1">
    <source>
        <dbReference type="ARBA" id="ARBA00000085"/>
    </source>
</evidence>
<dbReference type="InterPro" id="IPR050736">
    <property type="entry name" value="Sensor_HK_Regulatory"/>
</dbReference>
<dbReference type="PANTHER" id="PTHR43711:SF1">
    <property type="entry name" value="HISTIDINE KINASE 1"/>
    <property type="match status" value="1"/>
</dbReference>
<reference evidence="12 13" key="1">
    <citation type="journal article" date="2014" name="PLoS Genet.">
        <title>Phylogenetically driven sequencing of extremely halophilic archaea reveals strategies for static and dynamic osmo-response.</title>
        <authorList>
            <person name="Becker E.A."/>
            <person name="Seitzer P.M."/>
            <person name="Tritt A."/>
            <person name="Larsen D."/>
            <person name="Krusor M."/>
            <person name="Yao A.I."/>
            <person name="Wu D."/>
            <person name="Madern D."/>
            <person name="Eisen J.A."/>
            <person name="Darling A.E."/>
            <person name="Facciotti M.T."/>
        </authorList>
    </citation>
    <scope>NUCLEOTIDE SEQUENCE [LARGE SCALE GENOMIC DNA]</scope>
    <source>
        <strain evidence="12 13">JCM 10989</strain>
    </source>
</reference>
<dbReference type="OrthoDB" id="230688at2157"/>
<dbReference type="SMART" id="SM00388">
    <property type="entry name" value="HisKA"/>
    <property type="match status" value="1"/>
</dbReference>
<dbReference type="InterPro" id="IPR036890">
    <property type="entry name" value="HATPase_C_sf"/>
</dbReference>
<dbReference type="Gene3D" id="3.30.565.10">
    <property type="entry name" value="Histidine kinase-like ATPase, C-terminal domain"/>
    <property type="match status" value="1"/>
</dbReference>